<evidence type="ECO:0000259" key="2">
    <source>
        <dbReference type="Pfam" id="PF13889"/>
    </source>
</evidence>
<feature type="domain" description="Atos-like C-terminal" evidence="2">
    <location>
        <begin position="25"/>
        <end position="120"/>
    </location>
</feature>
<dbReference type="OrthoDB" id="8625101at2759"/>
<dbReference type="AlphaFoldDB" id="A0A6V7W8J1"/>
<sequence>MTSMMSSLTMPNTTINNRMPSTASALRFLIHLRLASNETGCIRLHTDIRMLFSNKSTELEGLDRRLLLAVADNNNNSNNNNSNRNRLSLPPGILEGTINGEGSNRMHTIAEMPVGPKYSPVK</sequence>
<dbReference type="InterPro" id="IPR033473">
    <property type="entry name" value="Atos-like_C"/>
</dbReference>
<proteinExistence type="predicted"/>
<organism evidence="3 4">
    <name type="scientific">Meloidogyne enterolobii</name>
    <name type="common">Root-knot nematode worm</name>
    <name type="synonym">Meloidogyne mayaguensis</name>
    <dbReference type="NCBI Taxonomy" id="390850"/>
    <lineage>
        <taxon>Eukaryota</taxon>
        <taxon>Metazoa</taxon>
        <taxon>Ecdysozoa</taxon>
        <taxon>Nematoda</taxon>
        <taxon>Chromadorea</taxon>
        <taxon>Rhabditida</taxon>
        <taxon>Tylenchina</taxon>
        <taxon>Tylenchomorpha</taxon>
        <taxon>Tylenchoidea</taxon>
        <taxon>Meloidogynidae</taxon>
        <taxon>Meloidogyninae</taxon>
        <taxon>Meloidogyne</taxon>
    </lineage>
</organism>
<feature type="region of interest" description="Disordered" evidence="1">
    <location>
        <begin position="72"/>
        <end position="104"/>
    </location>
</feature>
<name>A0A6V7W8J1_MELEN</name>
<dbReference type="Proteomes" id="UP000580250">
    <property type="component" value="Unassembled WGS sequence"/>
</dbReference>
<reference evidence="3 4" key="1">
    <citation type="submission" date="2020-08" db="EMBL/GenBank/DDBJ databases">
        <authorList>
            <person name="Koutsovoulos G."/>
            <person name="Danchin GJ E."/>
        </authorList>
    </citation>
    <scope>NUCLEOTIDE SEQUENCE [LARGE SCALE GENOMIC DNA]</scope>
</reference>
<evidence type="ECO:0000256" key="1">
    <source>
        <dbReference type="SAM" id="MobiDB-lite"/>
    </source>
</evidence>
<dbReference type="EMBL" id="CAJEWN010000439">
    <property type="protein sequence ID" value="CAD2182651.1"/>
    <property type="molecule type" value="Genomic_DNA"/>
</dbReference>
<evidence type="ECO:0000313" key="3">
    <source>
        <dbReference type="EMBL" id="CAD2182651.1"/>
    </source>
</evidence>
<gene>
    <name evidence="3" type="ORF">MENT_LOCUS34881</name>
</gene>
<feature type="compositionally biased region" description="Low complexity" evidence="1">
    <location>
        <begin position="73"/>
        <end position="86"/>
    </location>
</feature>
<evidence type="ECO:0000313" key="4">
    <source>
        <dbReference type="Proteomes" id="UP000580250"/>
    </source>
</evidence>
<accession>A0A6V7W8J1</accession>
<dbReference type="Pfam" id="PF13889">
    <property type="entry name" value="Chromosome_seg"/>
    <property type="match status" value="1"/>
</dbReference>
<protein>
    <recommendedName>
        <fullName evidence="2">Atos-like C-terminal domain-containing protein</fullName>
    </recommendedName>
</protein>
<comment type="caution">
    <text evidence="3">The sequence shown here is derived from an EMBL/GenBank/DDBJ whole genome shotgun (WGS) entry which is preliminary data.</text>
</comment>